<dbReference type="AlphaFoldDB" id="A0A1A9LHA6"/>
<dbReference type="PANTHER" id="PTHR43179">
    <property type="entry name" value="RHAMNOSYLTRANSFERASE WBBL"/>
    <property type="match status" value="1"/>
</dbReference>
<keyword evidence="3" id="KW-1185">Reference proteome</keyword>
<accession>A0A1A9LHA6</accession>
<dbReference type="EMBL" id="LXIE01000002">
    <property type="protein sequence ID" value="OAD92264.1"/>
    <property type="molecule type" value="Genomic_DNA"/>
</dbReference>
<dbReference type="OrthoDB" id="9771846at2"/>
<comment type="caution">
    <text evidence="2">The sequence shown here is derived from an EMBL/GenBank/DDBJ whole genome shotgun (WGS) entry which is preliminary data.</text>
</comment>
<organism evidence="2 3">
    <name type="scientific">Aequorivita soesokkakensis</name>
    <dbReference type="NCBI Taxonomy" id="1385699"/>
    <lineage>
        <taxon>Bacteria</taxon>
        <taxon>Pseudomonadati</taxon>
        <taxon>Bacteroidota</taxon>
        <taxon>Flavobacteriia</taxon>
        <taxon>Flavobacteriales</taxon>
        <taxon>Flavobacteriaceae</taxon>
        <taxon>Aequorivita</taxon>
    </lineage>
</organism>
<dbReference type="SUPFAM" id="SSF53448">
    <property type="entry name" value="Nucleotide-diphospho-sugar transferases"/>
    <property type="match status" value="1"/>
</dbReference>
<dbReference type="GO" id="GO:0016740">
    <property type="term" value="F:transferase activity"/>
    <property type="evidence" value="ECO:0007669"/>
    <property type="project" value="UniProtKB-KW"/>
</dbReference>
<protein>
    <submittedName>
        <fullName evidence="2">Glycosyl transferase family 2</fullName>
    </submittedName>
</protein>
<proteinExistence type="predicted"/>
<gene>
    <name evidence="2" type="ORF">A7A78_08480</name>
</gene>
<dbReference type="InterPro" id="IPR001173">
    <property type="entry name" value="Glyco_trans_2-like"/>
</dbReference>
<dbReference type="Pfam" id="PF00535">
    <property type="entry name" value="Glycos_transf_2"/>
    <property type="match status" value="1"/>
</dbReference>
<evidence type="ECO:0000313" key="3">
    <source>
        <dbReference type="Proteomes" id="UP000077552"/>
    </source>
</evidence>
<dbReference type="Proteomes" id="UP000077552">
    <property type="component" value="Unassembled WGS sequence"/>
</dbReference>
<dbReference type="Gene3D" id="3.90.550.10">
    <property type="entry name" value="Spore Coat Polysaccharide Biosynthesis Protein SpsA, Chain A"/>
    <property type="match status" value="1"/>
</dbReference>
<dbReference type="RefSeq" id="WP_068760921.1">
    <property type="nucleotide sequence ID" value="NZ_LXIE01000002.1"/>
</dbReference>
<reference evidence="2 3" key="1">
    <citation type="submission" date="2016-05" db="EMBL/GenBank/DDBJ databases">
        <title>Genome sequencing of Vitellibacter soesokkakensis RSSK-12.</title>
        <authorList>
            <person name="Thevarajoo S."/>
            <person name="Selvaratnam C."/>
            <person name="Goh K.M."/>
            <person name="Chan K.-G."/>
            <person name="Chong C.S."/>
        </authorList>
    </citation>
    <scope>NUCLEOTIDE SEQUENCE [LARGE SCALE GENOMIC DNA]</scope>
    <source>
        <strain evidence="2 3">RSSK-12</strain>
    </source>
</reference>
<dbReference type="CDD" id="cd04186">
    <property type="entry name" value="GT_2_like_c"/>
    <property type="match status" value="1"/>
</dbReference>
<evidence type="ECO:0000313" key="2">
    <source>
        <dbReference type="EMBL" id="OAD92264.1"/>
    </source>
</evidence>
<dbReference type="InterPro" id="IPR029044">
    <property type="entry name" value="Nucleotide-diphossugar_trans"/>
</dbReference>
<keyword evidence="2" id="KW-0808">Transferase</keyword>
<dbReference type="STRING" id="1385699.A7A78_08480"/>
<dbReference type="PANTHER" id="PTHR43179:SF7">
    <property type="entry name" value="RHAMNOSYLTRANSFERASE WBBL"/>
    <property type="match status" value="1"/>
</dbReference>
<evidence type="ECO:0000259" key="1">
    <source>
        <dbReference type="Pfam" id="PF00535"/>
    </source>
</evidence>
<name>A0A1A9LHA6_9FLAO</name>
<feature type="domain" description="Glycosyltransferase 2-like" evidence="1">
    <location>
        <begin position="4"/>
        <end position="180"/>
    </location>
</feature>
<sequence>MKLSVVILNYNVLYFLEQCIHSVQKAIENWDAEIIVIDNDSKDDSCAMVKTLFPNVVLIENKENVGFSKANNQAVAVAKGEYVCILNPDTAVSEDTFRLAIEYSESIENIGALGVYLMDGTGNFLPESKRNLPTPKVSLMKLTGFAKKYYSTHISETSVGEVEVLVGAFMLLKRNIYNEVGGFDEDYFMYGEDIDLSYKITKAGYKNHYLGSTTVLHYKGESTKKDDAYFERFYGAMQIFYRKHFNKNFLLESSVSAGVALAKKARKISSEKKTKPVPKLERNYFFTENIELLETISATTATVFQMVSKNMHPQIMLKNSLLVFDAEYISYKEIFKLMQQLKGNGNIFRIRPPGCNFIIGSDQSDEKGGVVVF</sequence>